<dbReference type="EMBL" id="LAZR01011092">
    <property type="protein sequence ID" value="KKM63468.1"/>
    <property type="molecule type" value="Genomic_DNA"/>
</dbReference>
<feature type="non-terminal residue" evidence="1">
    <location>
        <position position="58"/>
    </location>
</feature>
<protein>
    <submittedName>
        <fullName evidence="1">Uncharacterized protein</fullName>
    </submittedName>
</protein>
<reference evidence="1" key="1">
    <citation type="journal article" date="2015" name="Nature">
        <title>Complex archaea that bridge the gap between prokaryotes and eukaryotes.</title>
        <authorList>
            <person name="Spang A."/>
            <person name="Saw J.H."/>
            <person name="Jorgensen S.L."/>
            <person name="Zaremba-Niedzwiedzka K."/>
            <person name="Martijn J."/>
            <person name="Lind A.E."/>
            <person name="van Eijk R."/>
            <person name="Schleper C."/>
            <person name="Guy L."/>
            <person name="Ettema T.J."/>
        </authorList>
    </citation>
    <scope>NUCLEOTIDE SEQUENCE</scope>
</reference>
<gene>
    <name evidence="1" type="ORF">LCGC14_1511100</name>
</gene>
<organism evidence="1">
    <name type="scientific">marine sediment metagenome</name>
    <dbReference type="NCBI Taxonomy" id="412755"/>
    <lineage>
        <taxon>unclassified sequences</taxon>
        <taxon>metagenomes</taxon>
        <taxon>ecological metagenomes</taxon>
    </lineage>
</organism>
<evidence type="ECO:0000313" key="1">
    <source>
        <dbReference type="EMBL" id="KKM63468.1"/>
    </source>
</evidence>
<sequence length="58" mass="6883">MAKLGIVKRRWTKTWNSPRNGDTYETQYALSHTTRREGNLRLVRRFKNVSSGNSWGWN</sequence>
<comment type="caution">
    <text evidence="1">The sequence shown here is derived from an EMBL/GenBank/DDBJ whole genome shotgun (WGS) entry which is preliminary data.</text>
</comment>
<accession>A0A0F9J1L8</accession>
<proteinExistence type="predicted"/>
<name>A0A0F9J1L8_9ZZZZ</name>
<dbReference type="AlphaFoldDB" id="A0A0F9J1L8"/>